<keyword evidence="1" id="KW-0472">Membrane</keyword>
<organism evidence="2 3">
    <name type="scientific">Levilactobacillus hammesii DSM 16381</name>
    <dbReference type="NCBI Taxonomy" id="1423753"/>
    <lineage>
        <taxon>Bacteria</taxon>
        <taxon>Bacillati</taxon>
        <taxon>Bacillota</taxon>
        <taxon>Bacilli</taxon>
        <taxon>Lactobacillales</taxon>
        <taxon>Lactobacillaceae</taxon>
        <taxon>Levilactobacillus</taxon>
    </lineage>
</organism>
<dbReference type="AlphaFoldDB" id="A0A0R1UY55"/>
<evidence type="ECO:0000313" key="2">
    <source>
        <dbReference type="EMBL" id="KRL98236.1"/>
    </source>
</evidence>
<accession>A0A0R1UY55</accession>
<reference evidence="2 3" key="1">
    <citation type="journal article" date="2015" name="Genome Announc.">
        <title>Expanding the biotechnology potential of lactobacilli through comparative genomics of 213 strains and associated genera.</title>
        <authorList>
            <person name="Sun Z."/>
            <person name="Harris H.M."/>
            <person name="McCann A."/>
            <person name="Guo C."/>
            <person name="Argimon S."/>
            <person name="Zhang W."/>
            <person name="Yang X."/>
            <person name="Jeffery I.B."/>
            <person name="Cooney J.C."/>
            <person name="Kagawa T.F."/>
            <person name="Liu W."/>
            <person name="Song Y."/>
            <person name="Salvetti E."/>
            <person name="Wrobel A."/>
            <person name="Rasinkangas P."/>
            <person name="Parkhill J."/>
            <person name="Rea M.C."/>
            <person name="O'Sullivan O."/>
            <person name="Ritari J."/>
            <person name="Douillard F.P."/>
            <person name="Paul Ross R."/>
            <person name="Yang R."/>
            <person name="Briner A.E."/>
            <person name="Felis G.E."/>
            <person name="de Vos W.M."/>
            <person name="Barrangou R."/>
            <person name="Klaenhammer T.R."/>
            <person name="Caufield P.W."/>
            <person name="Cui Y."/>
            <person name="Zhang H."/>
            <person name="O'Toole P.W."/>
        </authorList>
    </citation>
    <scope>NUCLEOTIDE SEQUENCE [LARGE SCALE GENOMIC DNA]</scope>
    <source>
        <strain evidence="2 3">DSM 16381</strain>
    </source>
</reference>
<evidence type="ECO:0000313" key="3">
    <source>
        <dbReference type="Proteomes" id="UP000051580"/>
    </source>
</evidence>
<sequence length="54" mass="6160">MVPVILAKGTIDYLLQGQLFWLSYVILLLKSVGGFVGLFALIDLFEAVRRYRSR</sequence>
<comment type="caution">
    <text evidence="2">The sequence shown here is derived from an EMBL/GenBank/DDBJ whole genome shotgun (WGS) entry which is preliminary data.</text>
</comment>
<name>A0A0R1UY55_9LACO</name>
<proteinExistence type="predicted"/>
<dbReference type="Proteomes" id="UP000051580">
    <property type="component" value="Unassembled WGS sequence"/>
</dbReference>
<keyword evidence="1" id="KW-0812">Transmembrane</keyword>
<gene>
    <name evidence="2" type="ORF">FD28_GL000034</name>
</gene>
<dbReference type="EMBL" id="AZFS01000006">
    <property type="protein sequence ID" value="KRL98236.1"/>
    <property type="molecule type" value="Genomic_DNA"/>
</dbReference>
<feature type="transmembrane region" description="Helical" evidence="1">
    <location>
        <begin position="20"/>
        <end position="45"/>
    </location>
</feature>
<dbReference type="PATRIC" id="fig|1423753.3.peg.38"/>
<protein>
    <submittedName>
        <fullName evidence="2">Uncharacterized protein</fullName>
    </submittedName>
</protein>
<keyword evidence="3" id="KW-1185">Reference proteome</keyword>
<keyword evidence="1" id="KW-1133">Transmembrane helix</keyword>
<evidence type="ECO:0000256" key="1">
    <source>
        <dbReference type="SAM" id="Phobius"/>
    </source>
</evidence>